<evidence type="ECO:0000313" key="2">
    <source>
        <dbReference type="EMBL" id="ODN84696.1"/>
    </source>
</evidence>
<feature type="compositionally biased region" description="Basic and acidic residues" evidence="1">
    <location>
        <begin position="152"/>
        <end position="163"/>
    </location>
</feature>
<dbReference type="AlphaFoldDB" id="A0A1E3IA10"/>
<reference evidence="2 3" key="1">
    <citation type="submission" date="2016-06" db="EMBL/GenBank/DDBJ databases">
        <title>Evolution of pathogenesis and genome organization in the Tremellales.</title>
        <authorList>
            <person name="Cuomo C."/>
            <person name="Litvintseva A."/>
            <person name="Heitman J."/>
            <person name="Chen Y."/>
            <person name="Sun S."/>
            <person name="Springer D."/>
            <person name="Dromer F."/>
            <person name="Young S."/>
            <person name="Zeng Q."/>
            <person name="Chapman S."/>
            <person name="Gujja S."/>
            <person name="Saif S."/>
            <person name="Birren B."/>
        </authorList>
    </citation>
    <scope>NUCLEOTIDE SEQUENCE [LARGE SCALE GENOMIC DNA]</scope>
    <source>
        <strain evidence="2 3">CBS 6039</strain>
    </source>
</reference>
<sequence length="338" mass="35335">MPVAKKKGAVFGIYADSPAKDPHPQPTRSSPRRPANTARKALASKPVAPTAAASSKSLASATSLKGKSLLDTSSSKPKSTKSSLQIFSDPEPSKPKSASGVTGVTKRRNAPTPLAPTQSLPLPLGGSKATKRTRDLLSPLPIFDDNSNTQRETARRPALRSKDTGLSPAKRGRTALSAAESSPAILSSSRAPSASVAPSSSRRKAPLISDQENAPPPRVFGELEGSPATRTRSKTRGFDFSITLSPLTFRDSPQHRRRSEVERLMGDMPGLRGAVDPGLRDVSEVTEHGSPKSGKTEVTKTPRVLGEPVDADGALADVSEAYGASGSAPMGFSSQGDE</sequence>
<feature type="compositionally biased region" description="Low complexity" evidence="1">
    <location>
        <begin position="48"/>
        <end position="84"/>
    </location>
</feature>
<evidence type="ECO:0000256" key="1">
    <source>
        <dbReference type="SAM" id="MobiDB-lite"/>
    </source>
</evidence>
<protein>
    <submittedName>
        <fullName evidence="2">Uncharacterized protein</fullName>
    </submittedName>
</protein>
<feature type="compositionally biased region" description="Low complexity" evidence="1">
    <location>
        <begin position="175"/>
        <end position="200"/>
    </location>
</feature>
<organism evidence="2 3">
    <name type="scientific">Cryptococcus amylolentus CBS 6039</name>
    <dbReference type="NCBI Taxonomy" id="1295533"/>
    <lineage>
        <taxon>Eukaryota</taxon>
        <taxon>Fungi</taxon>
        <taxon>Dikarya</taxon>
        <taxon>Basidiomycota</taxon>
        <taxon>Agaricomycotina</taxon>
        <taxon>Tremellomycetes</taxon>
        <taxon>Tremellales</taxon>
        <taxon>Cryptococcaceae</taxon>
        <taxon>Cryptococcus</taxon>
    </lineage>
</organism>
<dbReference type="GeneID" id="30151897"/>
<feature type="region of interest" description="Disordered" evidence="1">
    <location>
        <begin position="1"/>
        <end position="239"/>
    </location>
</feature>
<dbReference type="RefSeq" id="XP_018998499.1">
    <property type="nucleotide sequence ID" value="XM_019133794.1"/>
</dbReference>
<proteinExistence type="predicted"/>
<dbReference type="OrthoDB" id="2564845at2759"/>
<accession>A0A1E3IA10</accession>
<dbReference type="Proteomes" id="UP000094065">
    <property type="component" value="Unassembled WGS sequence"/>
</dbReference>
<dbReference type="EMBL" id="AWGJ01000001">
    <property type="protein sequence ID" value="ODN84696.1"/>
    <property type="molecule type" value="Genomic_DNA"/>
</dbReference>
<gene>
    <name evidence="2" type="ORF">L202_00588</name>
</gene>
<keyword evidence="3" id="KW-1185">Reference proteome</keyword>
<feature type="region of interest" description="Disordered" evidence="1">
    <location>
        <begin position="283"/>
        <end position="338"/>
    </location>
</feature>
<name>A0A1E3IA10_9TREE</name>
<evidence type="ECO:0000313" key="3">
    <source>
        <dbReference type="Proteomes" id="UP000094065"/>
    </source>
</evidence>
<feature type="compositionally biased region" description="Basic and acidic residues" evidence="1">
    <location>
        <begin position="283"/>
        <end position="300"/>
    </location>
</feature>
<comment type="caution">
    <text evidence="2">The sequence shown here is derived from an EMBL/GenBank/DDBJ whole genome shotgun (WGS) entry which is preliminary data.</text>
</comment>